<dbReference type="EMBL" id="CP010086">
    <property type="protein sequence ID" value="AJH00679.1"/>
    <property type="molecule type" value="Genomic_DNA"/>
</dbReference>
<dbReference type="PANTHER" id="PTHR44845:SF6">
    <property type="entry name" value="BETA-ALANINE-ACTIVATING ENZYME"/>
    <property type="match status" value="1"/>
</dbReference>
<keyword evidence="2" id="KW-0597">Phosphoprotein</keyword>
<dbReference type="NCBIfam" id="TIGR01733">
    <property type="entry name" value="AA-adenyl-dom"/>
    <property type="match status" value="1"/>
</dbReference>
<dbReference type="STRING" id="1520.LF65_04137"/>
<dbReference type="PROSITE" id="PS00455">
    <property type="entry name" value="AMP_BINDING"/>
    <property type="match status" value="1"/>
</dbReference>
<dbReference type="PANTHER" id="PTHR44845">
    <property type="entry name" value="CARRIER DOMAIN-CONTAINING PROTEIN"/>
    <property type="match status" value="1"/>
</dbReference>
<evidence type="ECO:0000313" key="4">
    <source>
        <dbReference type="EMBL" id="AJH00679.1"/>
    </source>
</evidence>
<evidence type="ECO:0000313" key="5">
    <source>
        <dbReference type="Proteomes" id="UP000031866"/>
    </source>
</evidence>
<protein>
    <recommendedName>
        <fullName evidence="3">Carrier domain-containing protein</fullName>
    </recommendedName>
</protein>
<dbReference type="InterPro" id="IPR036736">
    <property type="entry name" value="ACP-like_sf"/>
</dbReference>
<dbReference type="Gene3D" id="3.30.300.30">
    <property type="match status" value="1"/>
</dbReference>
<keyword evidence="1" id="KW-0596">Phosphopantetheine</keyword>
<reference evidence="5" key="1">
    <citation type="submission" date="2014-12" db="EMBL/GenBank/DDBJ databases">
        <title>Genome sequence of Clostridium beijerinckii strain 59B.</title>
        <authorList>
            <person name="Little G.T."/>
            <person name="Minton N.P."/>
        </authorList>
    </citation>
    <scope>NUCLEOTIDE SEQUENCE [LARGE SCALE GENOMIC DNA]</scope>
    <source>
        <strain evidence="5">59B</strain>
    </source>
</reference>
<sequence>MIDKFDQESGRTNSEDIEKSLEYSKKAIENKNYLEGEIKKIQDKSIGQLFENTAENFGDSVAIISEYGELTYKEVLMQVKKISNVLIKKGINRGDKVALIISNTADTIMYIMAIISIGAAYVPIDIKYPAARKDFIVEDCKAKAIISREERIEVLNSKSNDNEIHCKEKYFCDNTEDVCYVIYTSGTTGVPKGVEIKQSYVLNLCSWFKDTYNVSKESRVLSLNSLCFDASVKNIFTTFLTGGCVVLNIDKELSPRKLLKYIENNKVTHLNGTPSIIEELLETSTEENFIHFKSLDVLITGGERFINNNHLKDMYLSKNKNMCISNVYGPTECTSVTAFYMVTEKEILEGEKNIPIGKPICNKVVCIVDEDGNICGPNIQGEIWIGGEGVIKGYINREKLTAEKFVNMNGNTFYRSGDMGFYDELENLHYEGRKDSQIKLNGYRIELDEISNNIEKLDKVNKCVCLYDNNMIIAFYTSNSINNTSEIKEIVKSTLPKFMIPQYIFEIDKFELTVNGKIDTNKLRTRFKEMLKDKNTEDNLTEIQKIVKEIWKKILKTETIALSDNFFDIGGNSLKLFQMSRHIEKEFSMIIEPIHLMELSNIKKISEFIEKKDSLDNEEVQDDFDFEEIRKMRKNRYEKLLRKGEGYEF</sequence>
<proteinExistence type="predicted"/>
<name>A0A0B5QUU7_CLOBE</name>
<dbReference type="InterPro" id="IPR009081">
    <property type="entry name" value="PP-bd_ACP"/>
</dbReference>
<dbReference type="Gene3D" id="3.40.50.12780">
    <property type="entry name" value="N-terminal domain of ligase-like"/>
    <property type="match status" value="1"/>
</dbReference>
<evidence type="ECO:0000256" key="1">
    <source>
        <dbReference type="ARBA" id="ARBA00022450"/>
    </source>
</evidence>
<dbReference type="SUPFAM" id="SSF47336">
    <property type="entry name" value="ACP-like"/>
    <property type="match status" value="1"/>
</dbReference>
<dbReference type="Pfam" id="PF00550">
    <property type="entry name" value="PP-binding"/>
    <property type="match status" value="1"/>
</dbReference>
<dbReference type="Gene3D" id="1.10.1200.10">
    <property type="entry name" value="ACP-like"/>
    <property type="match status" value="1"/>
</dbReference>
<dbReference type="KEGG" id="cbei:LF65_04137"/>
<dbReference type="InterPro" id="IPR010071">
    <property type="entry name" value="AA_adenyl_dom"/>
</dbReference>
<dbReference type="Proteomes" id="UP000031866">
    <property type="component" value="Chromosome"/>
</dbReference>
<dbReference type="SUPFAM" id="SSF56801">
    <property type="entry name" value="Acetyl-CoA synthetase-like"/>
    <property type="match status" value="1"/>
</dbReference>
<accession>A0A0B5QUU7</accession>
<dbReference type="InterPro" id="IPR042099">
    <property type="entry name" value="ANL_N_sf"/>
</dbReference>
<dbReference type="CDD" id="cd05930">
    <property type="entry name" value="A_NRPS"/>
    <property type="match status" value="1"/>
</dbReference>
<organism evidence="4 5">
    <name type="scientific">Clostridium beijerinckii</name>
    <name type="common">Clostridium MP</name>
    <dbReference type="NCBI Taxonomy" id="1520"/>
    <lineage>
        <taxon>Bacteria</taxon>
        <taxon>Bacillati</taxon>
        <taxon>Bacillota</taxon>
        <taxon>Clostridia</taxon>
        <taxon>Eubacteriales</taxon>
        <taxon>Clostridiaceae</taxon>
        <taxon>Clostridium</taxon>
    </lineage>
</organism>
<dbReference type="OrthoDB" id="9778383at2"/>
<feature type="domain" description="Carrier" evidence="3">
    <location>
        <begin position="538"/>
        <end position="613"/>
    </location>
</feature>
<evidence type="ECO:0000259" key="3">
    <source>
        <dbReference type="PROSITE" id="PS50075"/>
    </source>
</evidence>
<gene>
    <name evidence="4" type="ORF">LF65_04137</name>
</gene>
<evidence type="ECO:0000256" key="2">
    <source>
        <dbReference type="ARBA" id="ARBA00022553"/>
    </source>
</evidence>
<dbReference type="Pfam" id="PF00501">
    <property type="entry name" value="AMP-binding"/>
    <property type="match status" value="1"/>
</dbReference>
<dbReference type="PROSITE" id="PS50075">
    <property type="entry name" value="CARRIER"/>
    <property type="match status" value="1"/>
</dbReference>
<dbReference type="AlphaFoldDB" id="A0A0B5QUU7"/>
<dbReference type="InterPro" id="IPR000873">
    <property type="entry name" value="AMP-dep_synth/lig_dom"/>
</dbReference>
<dbReference type="InterPro" id="IPR020845">
    <property type="entry name" value="AMP-binding_CS"/>
</dbReference>
<dbReference type="InterPro" id="IPR045851">
    <property type="entry name" value="AMP-bd_C_sf"/>
</dbReference>
<dbReference type="RefSeq" id="WP_041898587.1">
    <property type="nucleotide sequence ID" value="NZ_CP010086.2"/>
</dbReference>